<evidence type="ECO:0000313" key="2">
    <source>
        <dbReference type="Proteomes" id="UP000198797"/>
    </source>
</evidence>
<dbReference type="EMBL" id="FMCU01000021">
    <property type="protein sequence ID" value="SCF47255.1"/>
    <property type="molecule type" value="Genomic_DNA"/>
</dbReference>
<dbReference type="InterPro" id="IPR029058">
    <property type="entry name" value="AB_hydrolase_fold"/>
</dbReference>
<evidence type="ECO:0000313" key="1">
    <source>
        <dbReference type="EMBL" id="SCF47255.1"/>
    </source>
</evidence>
<keyword evidence="1" id="KW-0378">Hydrolase</keyword>
<keyword evidence="2" id="KW-1185">Reference proteome</keyword>
<organism evidence="1 2">
    <name type="scientific">Micromonospora matsumotoense</name>
    <dbReference type="NCBI Taxonomy" id="121616"/>
    <lineage>
        <taxon>Bacteria</taxon>
        <taxon>Bacillati</taxon>
        <taxon>Actinomycetota</taxon>
        <taxon>Actinomycetes</taxon>
        <taxon>Micromonosporales</taxon>
        <taxon>Micromonosporaceae</taxon>
        <taxon>Micromonospora</taxon>
    </lineage>
</organism>
<dbReference type="STRING" id="121616.GA0070216_12195"/>
<dbReference type="SUPFAM" id="SSF53474">
    <property type="entry name" value="alpha/beta-Hydrolases"/>
    <property type="match status" value="1"/>
</dbReference>
<accession>A0A1C5APU3</accession>
<gene>
    <name evidence="1" type="ORF">GA0070216_12195</name>
</gene>
<dbReference type="Proteomes" id="UP000198797">
    <property type="component" value="Unassembled WGS sequence"/>
</dbReference>
<reference evidence="2" key="1">
    <citation type="submission" date="2016-06" db="EMBL/GenBank/DDBJ databases">
        <authorList>
            <person name="Varghese N."/>
            <person name="Submissions Spin"/>
        </authorList>
    </citation>
    <scope>NUCLEOTIDE SEQUENCE [LARGE SCALE GENOMIC DNA]</scope>
    <source>
        <strain evidence="2">DSM 44100</strain>
    </source>
</reference>
<dbReference type="InterPro" id="IPR052897">
    <property type="entry name" value="Sec-Metab_Biosynth_Hydrolase"/>
</dbReference>
<dbReference type="PANTHER" id="PTHR37017">
    <property type="entry name" value="AB HYDROLASE-1 DOMAIN-CONTAINING PROTEIN-RELATED"/>
    <property type="match status" value="1"/>
</dbReference>
<protein>
    <submittedName>
        <fullName evidence="1">Alpha/beta hydrolase family protein</fullName>
    </submittedName>
</protein>
<dbReference type="GO" id="GO:0016787">
    <property type="term" value="F:hydrolase activity"/>
    <property type="evidence" value="ECO:0007669"/>
    <property type="project" value="UniProtKB-KW"/>
</dbReference>
<sequence length="78" mass="8164">MALTTAQPGRPTVVLVHGAFAESASWAGVIAILADDGYPTVAVANPLRSVRHDADYLRAVLTGIDGRSSWSATRTAGW</sequence>
<dbReference type="RefSeq" id="WP_218108305.1">
    <property type="nucleotide sequence ID" value="NZ_FMCU01000021.1"/>
</dbReference>
<dbReference type="Gene3D" id="3.40.50.1820">
    <property type="entry name" value="alpha/beta hydrolase"/>
    <property type="match status" value="1"/>
</dbReference>
<dbReference type="PANTHER" id="PTHR37017:SF11">
    <property type="entry name" value="ESTERASE_LIPASE_THIOESTERASE DOMAIN-CONTAINING PROTEIN"/>
    <property type="match status" value="1"/>
</dbReference>
<proteinExistence type="predicted"/>
<dbReference type="AlphaFoldDB" id="A0A1C5APU3"/>
<name>A0A1C5APU3_9ACTN</name>